<dbReference type="Gramene" id="TraesARI1D03G00534280.1">
    <property type="protein sequence ID" value="TraesARI1D03G00534280.1"/>
    <property type="gene ID" value="TraesARI1D03G00534280"/>
</dbReference>
<accession>A0A3B5ZY05</accession>
<dbReference type="Gramene" id="TraesLDM1D03G00530870.1">
    <property type="protein sequence ID" value="TraesLDM1D03G00530870.1"/>
    <property type="gene ID" value="TraesLDM1D03G00530870"/>
</dbReference>
<dbReference type="PANTHER" id="PTHR31016:SF15">
    <property type="entry name" value="KINESIN-LIKE PROTEIN"/>
    <property type="match status" value="1"/>
</dbReference>
<feature type="coiled-coil region" evidence="1">
    <location>
        <begin position="319"/>
        <end position="346"/>
    </location>
</feature>
<dbReference type="Gramene" id="TraesMAC1D03G00527670.1">
    <property type="protein sequence ID" value="TraesMAC1D03G00527670.1"/>
    <property type="gene ID" value="TraesMAC1D03G00527670"/>
</dbReference>
<feature type="compositionally biased region" description="Acidic residues" evidence="2">
    <location>
        <begin position="413"/>
        <end position="425"/>
    </location>
</feature>
<dbReference type="SMR" id="A0A3B5ZY05"/>
<organism evidence="3">
    <name type="scientific">Triticum aestivum</name>
    <name type="common">Wheat</name>
    <dbReference type="NCBI Taxonomy" id="4565"/>
    <lineage>
        <taxon>Eukaryota</taxon>
        <taxon>Viridiplantae</taxon>
        <taxon>Streptophyta</taxon>
        <taxon>Embryophyta</taxon>
        <taxon>Tracheophyta</taxon>
        <taxon>Spermatophyta</taxon>
        <taxon>Magnoliopsida</taxon>
        <taxon>Liliopsida</taxon>
        <taxon>Poales</taxon>
        <taxon>Poaceae</taxon>
        <taxon>BOP clade</taxon>
        <taxon>Pooideae</taxon>
        <taxon>Triticodae</taxon>
        <taxon>Triticeae</taxon>
        <taxon>Triticinae</taxon>
        <taxon>Triticum</taxon>
    </lineage>
</organism>
<name>A0A3B5ZY05_WHEAT</name>
<dbReference type="Gramene" id="TraesCLE_scaffold_032280_01G000300.1">
    <property type="protein sequence ID" value="TraesCLE_scaffold_032280_01G000300.1"/>
    <property type="gene ID" value="TraesCLE_scaffold_032280_01G000300"/>
</dbReference>
<proteinExistence type="predicted"/>
<dbReference type="Gramene" id="TraesSTA1D03G00527340.1">
    <property type="protein sequence ID" value="TraesSTA1D03G00527340.1"/>
    <property type="gene ID" value="TraesSTA1D03G00527340"/>
</dbReference>
<evidence type="ECO:0000256" key="2">
    <source>
        <dbReference type="SAM" id="MobiDB-lite"/>
    </source>
</evidence>
<protein>
    <submittedName>
        <fullName evidence="3">Uncharacterized protein</fullName>
    </submittedName>
</protein>
<dbReference type="Proteomes" id="UP000019116">
    <property type="component" value="Chromosome 1D"/>
</dbReference>
<dbReference type="Gramene" id="TraesSYM1D03G00535040.1">
    <property type="protein sequence ID" value="TraesSYM1D03G00535040.1"/>
    <property type="gene ID" value="TraesSYM1D03G00535040"/>
</dbReference>
<dbReference type="AlphaFoldDB" id="A0A3B5ZY05"/>
<dbReference type="EnsemblPlants" id="TraesCS1D02G302400.1">
    <property type="protein sequence ID" value="TraesCS1D02G302400.1"/>
    <property type="gene ID" value="TraesCS1D02G302400"/>
</dbReference>
<dbReference type="Gramene" id="TraesCS1D02G302400.1">
    <property type="protein sequence ID" value="TraesCS1D02G302400.1"/>
    <property type="gene ID" value="TraesCS1D02G302400"/>
</dbReference>
<feature type="region of interest" description="Disordered" evidence="2">
    <location>
        <begin position="187"/>
        <end position="236"/>
    </location>
</feature>
<feature type="region of interest" description="Disordered" evidence="2">
    <location>
        <begin position="70"/>
        <end position="145"/>
    </location>
</feature>
<dbReference type="PANTHER" id="PTHR31016">
    <property type="entry name" value="OS04G0228100 PROTEIN"/>
    <property type="match status" value="1"/>
</dbReference>
<evidence type="ECO:0000313" key="4">
    <source>
        <dbReference type="Proteomes" id="UP000019116"/>
    </source>
</evidence>
<dbReference type="OrthoDB" id="663969at2759"/>
<feature type="compositionally biased region" description="Basic and acidic residues" evidence="2">
    <location>
        <begin position="39"/>
        <end position="49"/>
    </location>
</feature>
<feature type="compositionally biased region" description="Low complexity" evidence="2">
    <location>
        <begin position="74"/>
        <end position="87"/>
    </location>
</feature>
<dbReference type="OMA" id="AGRQNDM"/>
<reference evidence="3" key="2">
    <citation type="submission" date="2018-10" db="UniProtKB">
        <authorList>
            <consortium name="EnsemblPlants"/>
        </authorList>
    </citation>
    <scope>IDENTIFICATION</scope>
</reference>
<feature type="region of interest" description="Disordered" evidence="2">
    <location>
        <begin position="1"/>
        <end position="57"/>
    </location>
</feature>
<sequence>MAYRRKQGIQRSNTFVEDHRQPSPGDSASPATASPRATRFADDSRRPDRSLAAQTLLASAARGDMQALAERFTASSSSPLAARPSDPVTSSSLRVSPRAARPADPATSSSLRVSPRAARPADPITSTSPRASPRAGRQNDMFSQDPVTMLYTSTSSATNDDSKLSPVKKDEAKQGLWGLLAQQAKAMLDESAPTEDARSQPLVTSAGSPQAQSRWSYDPVRKSESPTFQNGSEGPKFDMGGHIKNALEEGLHAATMAESRTPAVVGRKLQIRRKTCSVDMRSAHLNLGTPELMSPMMTDFESPQIKASRDVANVMAAKVKLLQRELKTVNADLAFSKERCAQLEEETRLQRAGNHDHAANEDLVRKQLETLLAEKARLATENTVYARENRFLREIVDLNQLTVVGLQEDIIEEEEEEYEEEEEAEHDTPANPGTAPPKPPSHHTNNVHVAAAQPPSRRTDNAAVPAPQPPSRRTENAPVAAPQSPSRRADNVPVATPHPPSPCTDKAPEPRSADNSSSAATGVAGSPMHRSPKEDEGSQQTNPIEDNCSPEKASPQQQQCQD</sequence>
<dbReference type="Gramene" id="TraesROB_scaffold_165026_01G000200.1">
    <property type="protein sequence ID" value="TraesROB_scaffold_165026_01G000200.1"/>
    <property type="gene ID" value="TraesROB_scaffold_165026_01G000200"/>
</dbReference>
<reference evidence="3" key="1">
    <citation type="submission" date="2018-08" db="EMBL/GenBank/DDBJ databases">
        <authorList>
            <person name="Rossello M."/>
        </authorList>
    </citation>
    <scope>NUCLEOTIDE SEQUENCE [LARGE SCALE GENOMIC DNA]</scope>
    <source>
        <strain evidence="3">cv. Chinese Spring</strain>
    </source>
</reference>
<evidence type="ECO:0000256" key="1">
    <source>
        <dbReference type="SAM" id="Coils"/>
    </source>
</evidence>
<dbReference type="Gramene" id="TraesJUL1D03G00531310.1">
    <property type="protein sequence ID" value="TraesJUL1D03G00531310.1"/>
    <property type="gene ID" value="TraesJUL1D03G00531310"/>
</dbReference>
<feature type="region of interest" description="Disordered" evidence="2">
    <location>
        <begin position="413"/>
        <end position="562"/>
    </location>
</feature>
<feature type="compositionally biased region" description="Polar residues" evidence="2">
    <location>
        <begin position="201"/>
        <end position="215"/>
    </location>
</feature>
<dbReference type="Gramene" id="TraesNOR1D03G00536230.1">
    <property type="protein sequence ID" value="TraesNOR1D03G00536230.1"/>
    <property type="gene ID" value="TraesNOR1D03G00536230"/>
</dbReference>
<dbReference type="Gramene" id="TraesCAD_scaffold_186393_01G000200.1">
    <property type="protein sequence ID" value="TraesCAD_scaffold_186393_01G000200.1"/>
    <property type="gene ID" value="TraesCAD_scaffold_186393_01G000200"/>
</dbReference>
<dbReference type="Gramene" id="TraesLAC1D03G00531640.1">
    <property type="protein sequence ID" value="TraesLAC1D03G00531640.1"/>
    <property type="gene ID" value="TraesLAC1D03G00531640"/>
</dbReference>
<dbReference type="Gramene" id="TraesWEE_scaffold_214843_01G000100.1">
    <property type="protein sequence ID" value="TraesWEE_scaffold_214843_01G000100.1"/>
    <property type="gene ID" value="TraesWEE_scaffold_214843_01G000100"/>
</dbReference>
<evidence type="ECO:0000313" key="3">
    <source>
        <dbReference type="EnsemblPlants" id="TraesCS1D02G302400.1"/>
    </source>
</evidence>
<keyword evidence="4" id="KW-1185">Reference proteome</keyword>
<keyword evidence="1" id="KW-0175">Coiled coil</keyword>
<feature type="compositionally biased region" description="Low complexity" evidence="2">
    <location>
        <begin position="27"/>
        <end position="38"/>
    </location>
</feature>
<dbReference type="Gramene" id="TraesCS1D03G0721800.1">
    <property type="protein sequence ID" value="TraesCS1D03G0721800.1.CDS"/>
    <property type="gene ID" value="TraesCS1D03G0721800"/>
</dbReference>